<evidence type="ECO:0000313" key="4">
    <source>
        <dbReference type="Proteomes" id="UP000465112"/>
    </source>
</evidence>
<dbReference type="EMBL" id="VHII01000021">
    <property type="protein sequence ID" value="KAF1374193.1"/>
    <property type="molecule type" value="Genomic_DNA"/>
</dbReference>
<evidence type="ECO:0000256" key="1">
    <source>
        <dbReference type="SAM" id="MobiDB-lite"/>
    </source>
</evidence>
<dbReference type="InterPro" id="IPR029395">
    <property type="entry name" value="DUF4514"/>
</dbReference>
<keyword evidence="2" id="KW-0472">Membrane</keyword>
<sequence length="116" mass="12521">MIAFQVCGGCLSAVIRAVLITECLLTSVRGDGADSTEKLDIKYALIGGGIGLLLAAGFIIFKFCLIRKHVRDYNTDGSRKTPLEPQTQMLHLGHPIQPEHPTDLQDDVNPSNMATG</sequence>
<feature type="region of interest" description="Disordered" evidence="1">
    <location>
        <begin position="75"/>
        <end position="116"/>
    </location>
</feature>
<dbReference type="PANTHER" id="PTHR37857:SF1">
    <property type="entry name" value="TRANSMEMBRANE PROTEIN 273"/>
    <property type="match status" value="1"/>
</dbReference>
<organism evidence="3 4">
    <name type="scientific">Perca fluviatilis</name>
    <name type="common">European perch</name>
    <dbReference type="NCBI Taxonomy" id="8168"/>
    <lineage>
        <taxon>Eukaryota</taxon>
        <taxon>Metazoa</taxon>
        <taxon>Chordata</taxon>
        <taxon>Craniata</taxon>
        <taxon>Vertebrata</taxon>
        <taxon>Euteleostomi</taxon>
        <taxon>Actinopterygii</taxon>
        <taxon>Neopterygii</taxon>
        <taxon>Teleostei</taxon>
        <taxon>Neoteleostei</taxon>
        <taxon>Acanthomorphata</taxon>
        <taxon>Eupercaria</taxon>
        <taxon>Perciformes</taxon>
        <taxon>Percoidei</taxon>
        <taxon>Percidae</taxon>
        <taxon>Percinae</taxon>
        <taxon>Perca</taxon>
    </lineage>
</organism>
<keyword evidence="2" id="KW-0812">Transmembrane</keyword>
<dbReference type="Proteomes" id="UP000465112">
    <property type="component" value="Chromosome 21"/>
</dbReference>
<evidence type="ECO:0008006" key="5">
    <source>
        <dbReference type="Google" id="ProtNLM"/>
    </source>
</evidence>
<dbReference type="Pfam" id="PF14986">
    <property type="entry name" value="DUF4514"/>
    <property type="match status" value="1"/>
</dbReference>
<gene>
    <name evidence="3" type="ORF">PFLUV_G00247000</name>
</gene>
<evidence type="ECO:0000256" key="2">
    <source>
        <dbReference type="SAM" id="Phobius"/>
    </source>
</evidence>
<dbReference type="AlphaFoldDB" id="A0A6A5EE20"/>
<keyword evidence="4" id="KW-1185">Reference proteome</keyword>
<comment type="caution">
    <text evidence="3">The sequence shown here is derived from an EMBL/GenBank/DDBJ whole genome shotgun (WGS) entry which is preliminary data.</text>
</comment>
<evidence type="ECO:0000313" key="3">
    <source>
        <dbReference type="EMBL" id="KAF1374193.1"/>
    </source>
</evidence>
<reference evidence="3 4" key="1">
    <citation type="submission" date="2019-06" db="EMBL/GenBank/DDBJ databases">
        <title>A chromosome-scale genome assembly of the European perch, Perca fluviatilis.</title>
        <authorList>
            <person name="Roques C."/>
            <person name="Zahm M."/>
            <person name="Cabau C."/>
            <person name="Klopp C."/>
            <person name="Bouchez O."/>
            <person name="Donnadieu C."/>
            <person name="Kuhl H."/>
            <person name="Gislard M."/>
            <person name="Guendouz S."/>
            <person name="Journot L."/>
            <person name="Haffray P."/>
            <person name="Bestin A."/>
            <person name="Morvezen R."/>
            <person name="Feron R."/>
            <person name="Wen M."/>
            <person name="Jouanno E."/>
            <person name="Herpin A."/>
            <person name="Schartl M."/>
            <person name="Postlethwait J."/>
            <person name="Schaerlinger B."/>
            <person name="Chardard D."/>
            <person name="Lecocq T."/>
            <person name="Poncet C."/>
            <person name="Jaffrelo L."/>
            <person name="Lampietro C."/>
            <person name="Guiguen Y."/>
        </authorList>
    </citation>
    <scope>NUCLEOTIDE SEQUENCE [LARGE SCALE GENOMIC DNA]</scope>
    <source>
        <tissue evidence="3">Blood</tissue>
    </source>
</reference>
<dbReference type="PANTHER" id="PTHR37857">
    <property type="entry name" value="TRANSMEMBRANE PROTEIN 273"/>
    <property type="match status" value="1"/>
</dbReference>
<protein>
    <recommendedName>
        <fullName evidence="5">Transmembrane protein 273</fullName>
    </recommendedName>
</protein>
<name>A0A6A5EE20_PERFL</name>
<dbReference type="OrthoDB" id="9450584at2759"/>
<proteinExistence type="predicted"/>
<accession>A0A6A5EE20</accession>
<feature type="transmembrane region" description="Helical" evidence="2">
    <location>
        <begin position="41"/>
        <end position="61"/>
    </location>
</feature>
<keyword evidence="2" id="KW-1133">Transmembrane helix</keyword>